<keyword evidence="1 5" id="KW-0547">Nucleotide-binding</keyword>
<dbReference type="InterPro" id="IPR014016">
    <property type="entry name" value="UvrD-like_ATP-bd"/>
</dbReference>
<dbReference type="InterPro" id="IPR027417">
    <property type="entry name" value="P-loop_NTPase"/>
</dbReference>
<keyword evidence="2 5" id="KW-0378">Hydrolase</keyword>
<dbReference type="PANTHER" id="PTHR11070">
    <property type="entry name" value="UVRD / RECB / PCRA DNA HELICASE FAMILY MEMBER"/>
    <property type="match status" value="1"/>
</dbReference>
<keyword evidence="8" id="KW-1185">Reference proteome</keyword>
<proteinExistence type="predicted"/>
<keyword evidence="3 5" id="KW-0347">Helicase</keyword>
<dbReference type="SUPFAM" id="SSF52540">
    <property type="entry name" value="P-loop containing nucleoside triphosphate hydrolases"/>
    <property type="match status" value="1"/>
</dbReference>
<dbReference type="PANTHER" id="PTHR11070:SF45">
    <property type="entry name" value="DNA 3'-5' HELICASE"/>
    <property type="match status" value="1"/>
</dbReference>
<evidence type="ECO:0000256" key="5">
    <source>
        <dbReference type="PROSITE-ProRule" id="PRU00560"/>
    </source>
</evidence>
<organism evidence="7 8">
    <name type="scientific">Streptomyces polyrhachis</name>
    <dbReference type="NCBI Taxonomy" id="1282885"/>
    <lineage>
        <taxon>Bacteria</taxon>
        <taxon>Bacillati</taxon>
        <taxon>Actinomycetota</taxon>
        <taxon>Actinomycetes</taxon>
        <taxon>Kitasatosporales</taxon>
        <taxon>Streptomycetaceae</taxon>
        <taxon>Streptomyces</taxon>
    </lineage>
</organism>
<dbReference type="Pfam" id="PF01443">
    <property type="entry name" value="Viral_helicase1"/>
    <property type="match status" value="1"/>
</dbReference>
<dbReference type="InterPro" id="IPR000212">
    <property type="entry name" value="DNA_helicase_UvrD/REP"/>
</dbReference>
<evidence type="ECO:0000259" key="6">
    <source>
        <dbReference type="PROSITE" id="PS51198"/>
    </source>
</evidence>
<evidence type="ECO:0000256" key="3">
    <source>
        <dbReference type="ARBA" id="ARBA00022806"/>
    </source>
</evidence>
<feature type="binding site" evidence="5">
    <location>
        <begin position="185"/>
        <end position="192"/>
    </location>
    <ligand>
        <name>ATP</name>
        <dbReference type="ChEBI" id="CHEBI:30616"/>
    </ligand>
</feature>
<sequence>MSSVYELLTERISEARAHRASVLRAPAENAGEAYERENTAERLAKEIGRLESAERGLVFGRIDRADGMALRIGRIGLHTQQDDLPLLVDWRANAARPFYEATPVHPMGLRRRRHLRLEQRTVVSVSDELLDGSAPTDEDVVGDGPLTEALSARRTGRMHAAVATLQAEQDEIVRSAHRGVTVVQGGPGTGKTVVALHRAAYVLYAFPRAAQEGVLVVGPNARFLDYISQVLPSLGENDVALATCRELANVSTEAVDSFETARLKGGDDLADALAGLLRRHQAPAGDFTVRVGREAVRLPGEEVAAARDAAVAAAAGHNPARRVFKELLIDAVTDAMRRDMGDLLERIDAESAMMTGLDLDRFTGVAQRRTEGTPDAGPAHEVDLDAVRADLLDDAGVDRAVEVLWPRLTPDDLVQALLTDADALAEHLPRLSAQERSLLLRGADSPWSDADAPLLDEAAYLVDGPPERTYGHVVVDEAQELTAMQWRMIVRRCPARAMTLVGDFAQAGPVATARDWKEALGPHVGARFRLHHLTVSYRTTQEILESVRDLLARIAPDHRPTRSLRSGERPRTVTAPVDGLAAAVVRELGAQSTAHPGELLGVICADARVGELAARGVAHHARIVPASEARGLEFDGVVVMDPEEISTARPGGERDLYVALTRATKRLCTITVRP</sequence>
<keyword evidence="4 5" id="KW-0067">ATP-binding</keyword>
<feature type="domain" description="UvrD-like helicase ATP-binding" evidence="6">
    <location>
        <begin position="164"/>
        <end position="540"/>
    </location>
</feature>
<evidence type="ECO:0000256" key="1">
    <source>
        <dbReference type="ARBA" id="ARBA00022741"/>
    </source>
</evidence>
<accession>A0ABW2G8E1</accession>
<dbReference type="PROSITE" id="PS51198">
    <property type="entry name" value="UVRD_HELICASE_ATP_BIND"/>
    <property type="match status" value="1"/>
</dbReference>
<reference evidence="8" key="1">
    <citation type="journal article" date="2019" name="Int. J. Syst. Evol. Microbiol.">
        <title>The Global Catalogue of Microorganisms (GCM) 10K type strain sequencing project: providing services to taxonomists for standard genome sequencing and annotation.</title>
        <authorList>
            <consortium name="The Broad Institute Genomics Platform"/>
            <consortium name="The Broad Institute Genome Sequencing Center for Infectious Disease"/>
            <person name="Wu L."/>
            <person name="Ma J."/>
        </authorList>
    </citation>
    <scope>NUCLEOTIDE SEQUENCE [LARGE SCALE GENOMIC DNA]</scope>
    <source>
        <strain evidence="8">CGMCC 1.13681</strain>
    </source>
</reference>
<evidence type="ECO:0000313" key="7">
    <source>
        <dbReference type="EMBL" id="MFC7216965.1"/>
    </source>
</evidence>
<protein>
    <submittedName>
        <fullName evidence="7">HelD family protein</fullName>
    </submittedName>
</protein>
<gene>
    <name evidence="7" type="ORF">ACFQLX_02075</name>
</gene>
<dbReference type="Gene3D" id="3.40.50.300">
    <property type="entry name" value="P-loop containing nucleotide triphosphate hydrolases"/>
    <property type="match status" value="2"/>
</dbReference>
<evidence type="ECO:0000313" key="8">
    <source>
        <dbReference type="Proteomes" id="UP001596413"/>
    </source>
</evidence>
<evidence type="ECO:0000256" key="4">
    <source>
        <dbReference type="ARBA" id="ARBA00022840"/>
    </source>
</evidence>
<name>A0ABW2G8E1_9ACTN</name>
<dbReference type="EMBL" id="JBHSZO010000002">
    <property type="protein sequence ID" value="MFC7216965.1"/>
    <property type="molecule type" value="Genomic_DNA"/>
</dbReference>
<dbReference type="RefSeq" id="WP_386411159.1">
    <property type="nucleotide sequence ID" value="NZ_JBHSZO010000002.1"/>
</dbReference>
<comment type="caution">
    <text evidence="7">The sequence shown here is derived from an EMBL/GenBank/DDBJ whole genome shotgun (WGS) entry which is preliminary data.</text>
</comment>
<dbReference type="InterPro" id="IPR027351">
    <property type="entry name" value="(+)RNA_virus_helicase_core_dom"/>
</dbReference>
<evidence type="ECO:0000256" key="2">
    <source>
        <dbReference type="ARBA" id="ARBA00022801"/>
    </source>
</evidence>
<dbReference type="Proteomes" id="UP001596413">
    <property type="component" value="Unassembled WGS sequence"/>
</dbReference>